<reference evidence="9" key="1">
    <citation type="submission" date="2021-04" db="EMBL/GenBank/DDBJ databases">
        <title>Isolation of p-tert-butylphenol degrading bacteria Sphingobium phenoxybenzoativorans Tas13 from active sludge.</title>
        <authorList>
            <person name="Li Y."/>
        </authorList>
    </citation>
    <scope>NUCLEOTIDE SEQUENCE</scope>
    <source>
        <strain evidence="9">Tas13</strain>
    </source>
</reference>
<feature type="chain" id="PRO_5036986642" evidence="7">
    <location>
        <begin position="22"/>
        <end position="569"/>
    </location>
</feature>
<name>A0A975K408_9SPHN</name>
<evidence type="ECO:0000259" key="8">
    <source>
        <dbReference type="Pfam" id="PF04389"/>
    </source>
</evidence>
<dbReference type="PROSITE" id="PS51257">
    <property type="entry name" value="PROKAR_LIPOPROTEIN"/>
    <property type="match status" value="1"/>
</dbReference>
<dbReference type="Pfam" id="PF04389">
    <property type="entry name" value="Peptidase_M28"/>
    <property type="match status" value="1"/>
</dbReference>
<keyword evidence="1" id="KW-0031">Aminopeptidase</keyword>
<evidence type="ECO:0000256" key="5">
    <source>
        <dbReference type="ARBA" id="ARBA00022801"/>
    </source>
</evidence>
<keyword evidence="4 7" id="KW-0732">Signal</keyword>
<evidence type="ECO:0000256" key="6">
    <source>
        <dbReference type="ARBA" id="ARBA00022833"/>
    </source>
</evidence>
<dbReference type="InterPro" id="IPR046450">
    <property type="entry name" value="PA_dom_sf"/>
</dbReference>
<gene>
    <name evidence="9" type="ORF">KFK14_13345</name>
</gene>
<organism evidence="9 10">
    <name type="scientific">Sphingobium phenoxybenzoativorans</name>
    <dbReference type="NCBI Taxonomy" id="1592790"/>
    <lineage>
        <taxon>Bacteria</taxon>
        <taxon>Pseudomonadati</taxon>
        <taxon>Pseudomonadota</taxon>
        <taxon>Alphaproteobacteria</taxon>
        <taxon>Sphingomonadales</taxon>
        <taxon>Sphingomonadaceae</taxon>
        <taxon>Sphingobium</taxon>
    </lineage>
</organism>
<dbReference type="GO" id="GO:0046872">
    <property type="term" value="F:metal ion binding"/>
    <property type="evidence" value="ECO:0007669"/>
    <property type="project" value="UniProtKB-KW"/>
</dbReference>
<feature type="domain" description="Peptidase M28" evidence="8">
    <location>
        <begin position="318"/>
        <end position="531"/>
    </location>
</feature>
<dbReference type="Gene3D" id="3.40.630.10">
    <property type="entry name" value="Zn peptidases"/>
    <property type="match status" value="1"/>
</dbReference>
<keyword evidence="6" id="KW-0862">Zinc</keyword>
<sequence length="569" mass="60114">MRISSLALASAASLLALSACATTQGSGPAASASAAPAAPAPAPADIAPSIDTMKRLVQALSSDAFEGRAPGTPGEEKTLALLSDEFGKLGLKPGNRGSWFQDVPLVEITAKNVSPLTFTGGKGKVSAAYGPEMVVGTYRVTPKVDIKDSPVVFVGYGINAPEKGWNDYAGLDVKGKTVIILVNDPDYENPTLDGPFNGRAMTYYGRWTYKFEEAARQGAAAAIIVHDTVPAAYGWNVVQSSWTGSQQVADNPNGNMDQASAVGWIQKDKAAALLKSGGLDLIALTAAAKQPGFKAVPLKGVKASLSFENALRKHMSKNVVALLPGKTRPDEYVLYTGHWDHLGHCEKAPDGDDICNGAVDNATGTAALVALAEANVKAGPTDRSQIFVAVTGEESGLLGSQYYGEHPVFPLGKTVGGVNMDALSMAGPAHNVIVVGKGKSDLDAYLDRALTAQGRVATMEPTPEKGFYYRSDHFSLAKQGVPMLYFEGGDDLVTGGKAAGEAAAKDYEEHRYHGPKDEYDPAWDWTGVAADLKLYYTVGRDLANTADWPNWKEGDEFRGIRDKSRAAAQ</sequence>
<evidence type="ECO:0000256" key="1">
    <source>
        <dbReference type="ARBA" id="ARBA00022438"/>
    </source>
</evidence>
<dbReference type="AlphaFoldDB" id="A0A975K408"/>
<dbReference type="EMBL" id="CP073910">
    <property type="protein sequence ID" value="QUT04127.1"/>
    <property type="molecule type" value="Genomic_DNA"/>
</dbReference>
<keyword evidence="5" id="KW-0378">Hydrolase</keyword>
<evidence type="ECO:0000256" key="7">
    <source>
        <dbReference type="SAM" id="SignalP"/>
    </source>
</evidence>
<dbReference type="Proteomes" id="UP000681425">
    <property type="component" value="Chromosome"/>
</dbReference>
<accession>A0A975K408</accession>
<dbReference type="SUPFAM" id="SSF52025">
    <property type="entry name" value="PA domain"/>
    <property type="match status" value="1"/>
</dbReference>
<keyword evidence="3" id="KW-0479">Metal-binding</keyword>
<dbReference type="GO" id="GO:0004177">
    <property type="term" value="F:aminopeptidase activity"/>
    <property type="evidence" value="ECO:0007669"/>
    <property type="project" value="UniProtKB-KW"/>
</dbReference>
<evidence type="ECO:0000256" key="4">
    <source>
        <dbReference type="ARBA" id="ARBA00022729"/>
    </source>
</evidence>
<dbReference type="GO" id="GO:0006508">
    <property type="term" value="P:proteolysis"/>
    <property type="evidence" value="ECO:0007669"/>
    <property type="project" value="UniProtKB-KW"/>
</dbReference>
<dbReference type="Gene3D" id="3.50.30.30">
    <property type="match status" value="1"/>
</dbReference>
<protein>
    <submittedName>
        <fullName evidence="9">M28 family peptidase</fullName>
    </submittedName>
</protein>
<evidence type="ECO:0000313" key="9">
    <source>
        <dbReference type="EMBL" id="QUT04127.1"/>
    </source>
</evidence>
<feature type="signal peptide" evidence="7">
    <location>
        <begin position="1"/>
        <end position="21"/>
    </location>
</feature>
<dbReference type="PANTHER" id="PTHR12147:SF56">
    <property type="entry name" value="AMINOPEPTIDASE YDR415C-RELATED"/>
    <property type="match status" value="1"/>
</dbReference>
<keyword evidence="10" id="KW-1185">Reference proteome</keyword>
<dbReference type="PANTHER" id="PTHR12147">
    <property type="entry name" value="METALLOPEPTIDASE M28 FAMILY MEMBER"/>
    <property type="match status" value="1"/>
</dbReference>
<dbReference type="RefSeq" id="WP_212608014.1">
    <property type="nucleotide sequence ID" value="NZ_CP073910.1"/>
</dbReference>
<proteinExistence type="predicted"/>
<dbReference type="InterPro" id="IPR045175">
    <property type="entry name" value="M28_fam"/>
</dbReference>
<dbReference type="SUPFAM" id="SSF53187">
    <property type="entry name" value="Zn-dependent exopeptidases"/>
    <property type="match status" value="1"/>
</dbReference>
<evidence type="ECO:0000313" key="10">
    <source>
        <dbReference type="Proteomes" id="UP000681425"/>
    </source>
</evidence>
<dbReference type="KEGG" id="spph:KFK14_13345"/>
<evidence type="ECO:0000256" key="3">
    <source>
        <dbReference type="ARBA" id="ARBA00022723"/>
    </source>
</evidence>
<evidence type="ECO:0000256" key="2">
    <source>
        <dbReference type="ARBA" id="ARBA00022670"/>
    </source>
</evidence>
<dbReference type="GO" id="GO:0008235">
    <property type="term" value="F:metalloexopeptidase activity"/>
    <property type="evidence" value="ECO:0007669"/>
    <property type="project" value="InterPro"/>
</dbReference>
<dbReference type="InterPro" id="IPR007484">
    <property type="entry name" value="Peptidase_M28"/>
</dbReference>
<keyword evidence="2" id="KW-0645">Protease</keyword>